<keyword evidence="8" id="KW-1185">Reference proteome</keyword>
<evidence type="ECO:0000256" key="1">
    <source>
        <dbReference type="ARBA" id="ARBA00004127"/>
    </source>
</evidence>
<evidence type="ECO:0000313" key="7">
    <source>
        <dbReference type="EMBL" id="SDD63076.1"/>
    </source>
</evidence>
<evidence type="ECO:0000313" key="8">
    <source>
        <dbReference type="Proteomes" id="UP000198546"/>
    </source>
</evidence>
<proteinExistence type="predicted"/>
<reference evidence="7 8" key="1">
    <citation type="submission" date="2016-10" db="EMBL/GenBank/DDBJ databases">
        <authorList>
            <person name="de Groot N.N."/>
        </authorList>
    </citation>
    <scope>NUCLEOTIDE SEQUENCE [LARGE SCALE GENOMIC DNA]</scope>
    <source>
        <strain evidence="7 8">MON 2.2</strain>
    </source>
</reference>
<evidence type="ECO:0000256" key="4">
    <source>
        <dbReference type="ARBA" id="ARBA00023136"/>
    </source>
</evidence>
<comment type="subcellular location">
    <subcellularLocation>
        <location evidence="1">Endomembrane system</location>
        <topology evidence="1">Multi-pass membrane protein</topology>
    </subcellularLocation>
</comment>
<dbReference type="Pfam" id="PF02656">
    <property type="entry name" value="DUF202"/>
    <property type="match status" value="1"/>
</dbReference>
<dbReference type="RefSeq" id="WP_157677016.1">
    <property type="nucleotide sequence ID" value="NZ_LT629688.1"/>
</dbReference>
<feature type="transmembrane region" description="Helical" evidence="5">
    <location>
        <begin position="84"/>
        <end position="106"/>
    </location>
</feature>
<keyword evidence="3 5" id="KW-1133">Transmembrane helix</keyword>
<evidence type="ECO:0000259" key="6">
    <source>
        <dbReference type="Pfam" id="PF02656"/>
    </source>
</evidence>
<dbReference type="InterPro" id="IPR003807">
    <property type="entry name" value="DUF202"/>
</dbReference>
<protein>
    <submittedName>
        <fullName evidence="7">Uncharacterized membrane protein YidH, DUF202 family</fullName>
    </submittedName>
</protein>
<keyword evidence="2 5" id="KW-0812">Transmembrane</keyword>
<gene>
    <name evidence="7" type="ORF">SAMN04489747_1396</name>
</gene>
<dbReference type="AlphaFoldDB" id="A0A1G6WDD1"/>
<dbReference type="GO" id="GO:0012505">
    <property type="term" value="C:endomembrane system"/>
    <property type="evidence" value="ECO:0007669"/>
    <property type="project" value="UniProtKB-SubCell"/>
</dbReference>
<accession>A0A1G6WDD1</accession>
<dbReference type="EMBL" id="LT629688">
    <property type="protein sequence ID" value="SDD63076.1"/>
    <property type="molecule type" value="Genomic_DNA"/>
</dbReference>
<keyword evidence="4 5" id="KW-0472">Membrane</keyword>
<dbReference type="Proteomes" id="UP000198546">
    <property type="component" value="Chromosome i"/>
</dbReference>
<evidence type="ECO:0000256" key="5">
    <source>
        <dbReference type="SAM" id="Phobius"/>
    </source>
</evidence>
<feature type="transmembrane region" description="Helical" evidence="5">
    <location>
        <begin position="21"/>
        <end position="37"/>
    </location>
</feature>
<evidence type="ECO:0000256" key="2">
    <source>
        <dbReference type="ARBA" id="ARBA00022692"/>
    </source>
</evidence>
<evidence type="ECO:0000256" key="3">
    <source>
        <dbReference type="ARBA" id="ARBA00022989"/>
    </source>
</evidence>
<feature type="transmembrane region" description="Helical" evidence="5">
    <location>
        <begin position="43"/>
        <end position="63"/>
    </location>
</feature>
<name>A0A1G6WDD1_9ACTN</name>
<feature type="domain" description="DUF202" evidence="6">
    <location>
        <begin position="7"/>
        <end position="71"/>
    </location>
</feature>
<sequence length="107" mass="11161">MSTLFDRGAQNERTRLAWQRTLLSLVLCALVVARLVTTRALLPGLAVAGVALVLAGGLAVLTRRRYRAAESALRGSTALPDGRAALLLTLLVVTVAAGAAVLLVTWG</sequence>
<dbReference type="STRING" id="675864.SAMN04489747_1396"/>
<organism evidence="7 8">
    <name type="scientific">Auraticoccus monumenti</name>
    <dbReference type="NCBI Taxonomy" id="675864"/>
    <lineage>
        <taxon>Bacteria</taxon>
        <taxon>Bacillati</taxon>
        <taxon>Actinomycetota</taxon>
        <taxon>Actinomycetes</taxon>
        <taxon>Propionibacteriales</taxon>
        <taxon>Propionibacteriaceae</taxon>
        <taxon>Auraticoccus</taxon>
    </lineage>
</organism>